<dbReference type="AlphaFoldDB" id="A0AAV0LNE4"/>
<comment type="caution">
    <text evidence="1">The sequence shown here is derived from an EMBL/GenBank/DDBJ whole genome shotgun (WGS) entry which is preliminary data.</text>
</comment>
<name>A0AAV0LNE4_9ROSI</name>
<organism evidence="1 2">
    <name type="scientific">Linum tenue</name>
    <dbReference type="NCBI Taxonomy" id="586396"/>
    <lineage>
        <taxon>Eukaryota</taxon>
        <taxon>Viridiplantae</taxon>
        <taxon>Streptophyta</taxon>
        <taxon>Embryophyta</taxon>
        <taxon>Tracheophyta</taxon>
        <taxon>Spermatophyta</taxon>
        <taxon>Magnoliopsida</taxon>
        <taxon>eudicotyledons</taxon>
        <taxon>Gunneridae</taxon>
        <taxon>Pentapetalae</taxon>
        <taxon>rosids</taxon>
        <taxon>fabids</taxon>
        <taxon>Malpighiales</taxon>
        <taxon>Linaceae</taxon>
        <taxon>Linum</taxon>
    </lineage>
</organism>
<proteinExistence type="predicted"/>
<dbReference type="Proteomes" id="UP001154282">
    <property type="component" value="Unassembled WGS sequence"/>
</dbReference>
<feature type="non-terminal residue" evidence="1">
    <location>
        <position position="63"/>
    </location>
</feature>
<evidence type="ECO:0000313" key="2">
    <source>
        <dbReference type="Proteomes" id="UP001154282"/>
    </source>
</evidence>
<gene>
    <name evidence="1" type="ORF">LITE_LOCUS24552</name>
</gene>
<accession>A0AAV0LNE4</accession>
<protein>
    <submittedName>
        <fullName evidence="1">Uncharacterized protein</fullName>
    </submittedName>
</protein>
<dbReference type="EMBL" id="CAMGYJ010000006">
    <property type="protein sequence ID" value="CAI0435075.1"/>
    <property type="molecule type" value="Genomic_DNA"/>
</dbReference>
<sequence>MAFGSCSMIRIQEGTTSAAVSNHFSSLINYVFITKFFHYSSPQDGSVICLSSKEKKRNTNGEQ</sequence>
<keyword evidence="2" id="KW-1185">Reference proteome</keyword>
<evidence type="ECO:0000313" key="1">
    <source>
        <dbReference type="EMBL" id="CAI0435075.1"/>
    </source>
</evidence>
<reference evidence="1" key="1">
    <citation type="submission" date="2022-08" db="EMBL/GenBank/DDBJ databases">
        <authorList>
            <person name="Gutierrez-Valencia J."/>
        </authorList>
    </citation>
    <scope>NUCLEOTIDE SEQUENCE</scope>
</reference>